<dbReference type="AlphaFoldDB" id="A0A1F7Z377"/>
<organism evidence="2 3">
    <name type="scientific">Candidatus Woesebacteria bacterium RIFCSPHIGHO2_02_FULL_39_13</name>
    <dbReference type="NCBI Taxonomy" id="1802505"/>
    <lineage>
        <taxon>Bacteria</taxon>
        <taxon>Candidatus Woeseibacteriota</taxon>
    </lineage>
</organism>
<dbReference type="Proteomes" id="UP000177169">
    <property type="component" value="Unassembled WGS sequence"/>
</dbReference>
<evidence type="ECO:0000256" key="1">
    <source>
        <dbReference type="SAM" id="Phobius"/>
    </source>
</evidence>
<comment type="caution">
    <text evidence="2">The sequence shown here is derived from an EMBL/GenBank/DDBJ whole genome shotgun (WGS) entry which is preliminary data.</text>
</comment>
<keyword evidence="1" id="KW-0472">Membrane</keyword>
<dbReference type="PROSITE" id="PS51257">
    <property type="entry name" value="PROKAR_LIPOPROTEIN"/>
    <property type="match status" value="1"/>
</dbReference>
<feature type="transmembrane region" description="Helical" evidence="1">
    <location>
        <begin position="7"/>
        <end position="29"/>
    </location>
</feature>
<dbReference type="EMBL" id="MGGR01000009">
    <property type="protein sequence ID" value="OGM34116.1"/>
    <property type="molecule type" value="Genomic_DNA"/>
</dbReference>
<reference evidence="2 3" key="1">
    <citation type="journal article" date="2016" name="Nat. Commun.">
        <title>Thousands of microbial genomes shed light on interconnected biogeochemical processes in an aquifer system.</title>
        <authorList>
            <person name="Anantharaman K."/>
            <person name="Brown C.T."/>
            <person name="Hug L.A."/>
            <person name="Sharon I."/>
            <person name="Castelle C.J."/>
            <person name="Probst A.J."/>
            <person name="Thomas B.C."/>
            <person name="Singh A."/>
            <person name="Wilkins M.J."/>
            <person name="Karaoz U."/>
            <person name="Brodie E.L."/>
            <person name="Williams K.H."/>
            <person name="Hubbard S.S."/>
            <person name="Banfield J.F."/>
        </authorList>
    </citation>
    <scope>NUCLEOTIDE SEQUENCE [LARGE SCALE GENOMIC DNA]</scope>
</reference>
<name>A0A1F7Z377_9BACT</name>
<keyword evidence="1" id="KW-1133">Transmembrane helix</keyword>
<protein>
    <recommendedName>
        <fullName evidence="4">Lipoprotein</fullName>
    </recommendedName>
</protein>
<sequence>MSKDIKSALIFMGIFILGASLFVSCSLVNSSKRQQEAERYYLGKTFEVDSEFPLWFRVEKVEIVSSFWGSVVETFIEGTLILEPPEGAKYLGTSPGSSFINWQYSDGGGESWRLETIDLKGAWGKDDRRVIEIVKIETIK</sequence>
<proteinExistence type="predicted"/>
<accession>A0A1F7Z377</accession>
<gene>
    <name evidence="2" type="ORF">A3D01_00085</name>
</gene>
<evidence type="ECO:0000313" key="2">
    <source>
        <dbReference type="EMBL" id="OGM34116.1"/>
    </source>
</evidence>
<dbReference type="STRING" id="1802505.A3D01_00085"/>
<evidence type="ECO:0000313" key="3">
    <source>
        <dbReference type="Proteomes" id="UP000177169"/>
    </source>
</evidence>
<keyword evidence="1" id="KW-0812">Transmembrane</keyword>
<evidence type="ECO:0008006" key="4">
    <source>
        <dbReference type="Google" id="ProtNLM"/>
    </source>
</evidence>